<comment type="caution">
    <text evidence="1">The sequence shown here is derived from an EMBL/GenBank/DDBJ whole genome shotgun (WGS) entry which is preliminary data.</text>
</comment>
<feature type="non-terminal residue" evidence="1">
    <location>
        <position position="175"/>
    </location>
</feature>
<dbReference type="AlphaFoldDB" id="A0A0F8XLQ8"/>
<dbReference type="EMBL" id="LAZR01058384">
    <property type="protein sequence ID" value="KKK70007.1"/>
    <property type="molecule type" value="Genomic_DNA"/>
</dbReference>
<organism evidence="1">
    <name type="scientific">marine sediment metagenome</name>
    <dbReference type="NCBI Taxonomy" id="412755"/>
    <lineage>
        <taxon>unclassified sequences</taxon>
        <taxon>metagenomes</taxon>
        <taxon>ecological metagenomes</taxon>
    </lineage>
</organism>
<gene>
    <name evidence="1" type="ORF">LCGC14_2928320</name>
</gene>
<proteinExistence type="predicted"/>
<sequence>MALIYSKQLRISGSDLQTGIPTDGGYDIDVLNTTMSIADALNVIAIGSGSAVWSIESDGSISRNSNVEVTGSFIVAGAAKFGDSVNDIHQFTGSVYVSSSIDIAGNANAESLAVANNNIVTSIIHSGKAENFAGNTGLGQSKPVYFNISQSNAITGTRTSDTVFTRTDVPTEWSA</sequence>
<evidence type="ECO:0000313" key="1">
    <source>
        <dbReference type="EMBL" id="KKK70007.1"/>
    </source>
</evidence>
<reference evidence="1" key="1">
    <citation type="journal article" date="2015" name="Nature">
        <title>Complex archaea that bridge the gap between prokaryotes and eukaryotes.</title>
        <authorList>
            <person name="Spang A."/>
            <person name="Saw J.H."/>
            <person name="Jorgensen S.L."/>
            <person name="Zaremba-Niedzwiedzka K."/>
            <person name="Martijn J."/>
            <person name="Lind A.E."/>
            <person name="van Eijk R."/>
            <person name="Schleper C."/>
            <person name="Guy L."/>
            <person name="Ettema T.J."/>
        </authorList>
    </citation>
    <scope>NUCLEOTIDE SEQUENCE</scope>
</reference>
<accession>A0A0F8XLQ8</accession>
<protein>
    <submittedName>
        <fullName evidence="1">Uncharacterized protein</fullName>
    </submittedName>
</protein>
<name>A0A0F8XLQ8_9ZZZZ</name>